<feature type="domain" description="Acyltransferase 3" evidence="2">
    <location>
        <begin position="16"/>
        <end position="279"/>
    </location>
</feature>
<feature type="transmembrane region" description="Helical" evidence="1">
    <location>
        <begin position="196"/>
        <end position="221"/>
    </location>
</feature>
<dbReference type="AlphaFoldDB" id="A0A3P3ZRD4"/>
<feature type="transmembrane region" description="Helical" evidence="1">
    <location>
        <begin position="48"/>
        <end position="76"/>
    </location>
</feature>
<dbReference type="PANTHER" id="PTHR23028:SF134">
    <property type="entry name" value="PUTATIVE (AFU_ORTHOLOGUE AFUA_4G08520)-RELATED"/>
    <property type="match status" value="1"/>
</dbReference>
<accession>A0A3P3ZRD4</accession>
<keyword evidence="3" id="KW-0012">Acyltransferase</keyword>
<reference evidence="3" key="1">
    <citation type="submission" date="2018-10" db="EMBL/GenBank/DDBJ databases">
        <authorList>
            <person name="Plewniak F."/>
        </authorList>
    </citation>
    <scope>NUCLEOTIDE SEQUENCE</scope>
</reference>
<dbReference type="InterPro" id="IPR050879">
    <property type="entry name" value="Acyltransferase_3"/>
</dbReference>
<dbReference type="PANTHER" id="PTHR23028">
    <property type="entry name" value="ACETYLTRANSFERASE"/>
    <property type="match status" value="1"/>
</dbReference>
<evidence type="ECO:0000256" key="1">
    <source>
        <dbReference type="SAM" id="Phobius"/>
    </source>
</evidence>
<feature type="transmembrane region" description="Helical" evidence="1">
    <location>
        <begin position="236"/>
        <end position="256"/>
    </location>
</feature>
<feature type="transmembrane region" description="Helical" evidence="1">
    <location>
        <begin position="268"/>
        <end position="286"/>
    </location>
</feature>
<dbReference type="GO" id="GO:0016747">
    <property type="term" value="F:acyltransferase activity, transferring groups other than amino-acyl groups"/>
    <property type="evidence" value="ECO:0007669"/>
    <property type="project" value="InterPro"/>
</dbReference>
<dbReference type="EMBL" id="UOYP01000668">
    <property type="protein sequence ID" value="VAY89483.1"/>
    <property type="molecule type" value="Genomic_DNA"/>
</dbReference>
<keyword evidence="1" id="KW-1133">Transmembrane helix</keyword>
<gene>
    <name evidence="3" type="ORF">CARN8_700004</name>
</gene>
<keyword evidence="3" id="KW-0808">Transferase</keyword>
<sequence>MNSSNIITNPDTRLTELDGIRGWASLSVLFYHVFWEIFGIVIPDFRNIFTATIFNGTLSVTVFFVLSGEAISIGYWGKKDAKFVQKMALKRYPRLTIPIFFSCLIVYVLMISHLTYSNEAADFVNRKDWLGSFLNFSPSFIGLIKHSMLEVYIHHKPSLSYNAFLWTMKVEMIGSFAIFILLMFKISDIKKVVLAGLIGLVLLISEDFTACFLFGMVIGYYRTKGNFVKLGENRNFQIAAIPLLLIILIASGIPQLSGVSGQSVYKPLYIIFSVAVVFLAQESIAISNG</sequence>
<feature type="transmembrane region" description="Helical" evidence="1">
    <location>
        <begin position="97"/>
        <end position="116"/>
    </location>
</feature>
<name>A0A3P3ZRD4_9ZZZZ</name>
<dbReference type="InterPro" id="IPR002656">
    <property type="entry name" value="Acyl_transf_3_dom"/>
</dbReference>
<feature type="transmembrane region" description="Helical" evidence="1">
    <location>
        <begin position="23"/>
        <end position="42"/>
    </location>
</feature>
<dbReference type="GO" id="GO:0016787">
    <property type="term" value="F:hydrolase activity"/>
    <property type="evidence" value="ECO:0007669"/>
    <property type="project" value="UniProtKB-KW"/>
</dbReference>
<keyword evidence="3" id="KW-0378">Hydrolase</keyword>
<keyword evidence="1" id="KW-0472">Membrane</keyword>
<organism evidence="3">
    <name type="scientific">mine drainage metagenome</name>
    <dbReference type="NCBI Taxonomy" id="410659"/>
    <lineage>
        <taxon>unclassified sequences</taxon>
        <taxon>metagenomes</taxon>
        <taxon>ecological metagenomes</taxon>
    </lineage>
</organism>
<evidence type="ECO:0000259" key="2">
    <source>
        <dbReference type="Pfam" id="PF01757"/>
    </source>
</evidence>
<protein>
    <submittedName>
        <fullName evidence="3">Peptidoglycan/LPS O-acetylase OafA/YrhL, contains acyltransferase and SGNH-hydrolase domains</fullName>
    </submittedName>
</protein>
<keyword evidence="1" id="KW-0812">Transmembrane</keyword>
<evidence type="ECO:0000313" key="3">
    <source>
        <dbReference type="EMBL" id="VAY89483.1"/>
    </source>
</evidence>
<proteinExistence type="predicted"/>
<dbReference type="Pfam" id="PF01757">
    <property type="entry name" value="Acyl_transf_3"/>
    <property type="match status" value="1"/>
</dbReference>
<feature type="transmembrane region" description="Helical" evidence="1">
    <location>
        <begin position="163"/>
        <end position="184"/>
    </location>
</feature>